<dbReference type="AlphaFoldDB" id="A0A484FBE0"/>
<sequence length="104" mass="11931">MSETVKTQPAEQRRQNVNSESLQDPRRGAARTTRKARQDTRKSMARFNTSRPVSLMPAQNTHTFPFQQFKSVVVKVKKREHRAKEEGVSPFDRFGFPSPFPAAI</sequence>
<evidence type="ECO:0000313" key="3">
    <source>
        <dbReference type="Proteomes" id="UP000014480"/>
    </source>
</evidence>
<proteinExistence type="predicted"/>
<protein>
    <submittedName>
        <fullName evidence="2">Uncharacterized protein</fullName>
    </submittedName>
</protein>
<accession>A0A484FBE0</accession>
<dbReference type="EMBL" id="AMCV02000041">
    <property type="protein sequence ID" value="TDZ15284.1"/>
    <property type="molecule type" value="Genomic_DNA"/>
</dbReference>
<feature type="compositionally biased region" description="Polar residues" evidence="1">
    <location>
        <begin position="46"/>
        <end position="59"/>
    </location>
</feature>
<feature type="region of interest" description="Disordered" evidence="1">
    <location>
        <begin position="1"/>
        <end position="59"/>
    </location>
</feature>
<organism evidence="2 3">
    <name type="scientific">Colletotrichum orbiculare (strain 104-T / ATCC 96160 / CBS 514.97 / LARS 414 / MAFF 240422)</name>
    <name type="common">Cucumber anthracnose fungus</name>
    <name type="synonym">Colletotrichum lagenarium</name>
    <dbReference type="NCBI Taxonomy" id="1213857"/>
    <lineage>
        <taxon>Eukaryota</taxon>
        <taxon>Fungi</taxon>
        <taxon>Dikarya</taxon>
        <taxon>Ascomycota</taxon>
        <taxon>Pezizomycotina</taxon>
        <taxon>Sordariomycetes</taxon>
        <taxon>Hypocreomycetidae</taxon>
        <taxon>Glomerellales</taxon>
        <taxon>Glomerellaceae</taxon>
        <taxon>Colletotrichum</taxon>
        <taxon>Colletotrichum orbiculare species complex</taxon>
    </lineage>
</organism>
<dbReference type="Proteomes" id="UP000014480">
    <property type="component" value="Unassembled WGS sequence"/>
</dbReference>
<feature type="compositionally biased region" description="Polar residues" evidence="1">
    <location>
        <begin position="1"/>
        <end position="22"/>
    </location>
</feature>
<comment type="caution">
    <text evidence="2">The sequence shown here is derived from an EMBL/GenBank/DDBJ whole genome shotgun (WGS) entry which is preliminary data.</text>
</comment>
<keyword evidence="3" id="KW-1185">Reference proteome</keyword>
<reference evidence="3" key="1">
    <citation type="journal article" date="2013" name="New Phytol.">
        <title>Comparative genomic and transcriptomic analyses reveal the hemibiotrophic stage shift of Colletotrichum fungi.</title>
        <authorList>
            <person name="Gan P."/>
            <person name="Ikeda K."/>
            <person name="Irieda H."/>
            <person name="Narusaka M."/>
            <person name="O'Connell R.J."/>
            <person name="Narusaka Y."/>
            <person name="Takano Y."/>
            <person name="Kubo Y."/>
            <person name="Shirasu K."/>
        </authorList>
    </citation>
    <scope>NUCLEOTIDE SEQUENCE [LARGE SCALE GENOMIC DNA]</scope>
    <source>
        <strain evidence="3">104-T / ATCC 96160 / CBS 514.97 / LARS 414 / MAFF 240422</strain>
    </source>
</reference>
<gene>
    <name evidence="2" type="ORF">Cob_v011824</name>
</gene>
<evidence type="ECO:0000256" key="1">
    <source>
        <dbReference type="SAM" id="MobiDB-lite"/>
    </source>
</evidence>
<name>A0A484FBE0_COLOR</name>
<evidence type="ECO:0000313" key="2">
    <source>
        <dbReference type="EMBL" id="TDZ15284.1"/>
    </source>
</evidence>
<reference evidence="3" key="2">
    <citation type="journal article" date="2019" name="Mol. Plant Microbe Interact.">
        <title>Genome sequence resources for four phytopathogenic fungi from the Colletotrichum orbiculare species complex.</title>
        <authorList>
            <person name="Gan P."/>
            <person name="Tsushima A."/>
            <person name="Narusaka M."/>
            <person name="Narusaka Y."/>
            <person name="Takano Y."/>
            <person name="Kubo Y."/>
            <person name="Shirasu K."/>
        </authorList>
    </citation>
    <scope>GENOME REANNOTATION</scope>
    <source>
        <strain evidence="3">104-T / ATCC 96160 / CBS 514.97 / LARS 414 / MAFF 240422</strain>
    </source>
</reference>